<organism evidence="4 6">
    <name type="scientific">Adineta ricciae</name>
    <name type="common">Rotifer</name>
    <dbReference type="NCBI Taxonomy" id="249248"/>
    <lineage>
        <taxon>Eukaryota</taxon>
        <taxon>Metazoa</taxon>
        <taxon>Spiralia</taxon>
        <taxon>Gnathifera</taxon>
        <taxon>Rotifera</taxon>
        <taxon>Eurotatoria</taxon>
        <taxon>Bdelloidea</taxon>
        <taxon>Adinetida</taxon>
        <taxon>Adinetidae</taxon>
        <taxon>Adineta</taxon>
    </lineage>
</organism>
<keyword evidence="1" id="KW-0853">WD repeat</keyword>
<dbReference type="GO" id="GO:0003677">
    <property type="term" value="F:DNA binding"/>
    <property type="evidence" value="ECO:0007669"/>
    <property type="project" value="TreeGrafter"/>
</dbReference>
<proteinExistence type="predicted"/>
<comment type="caution">
    <text evidence="4">The sequence shown here is derived from an EMBL/GenBank/DDBJ whole genome shotgun (WGS) entry which is preliminary data.</text>
</comment>
<dbReference type="PANTHER" id="PTHR14773">
    <property type="entry name" value="WD REPEAT-CONTAINING PROTEIN 76"/>
    <property type="match status" value="1"/>
</dbReference>
<dbReference type="GO" id="GO:2000001">
    <property type="term" value="P:regulation of DNA damage checkpoint"/>
    <property type="evidence" value="ECO:0007669"/>
    <property type="project" value="TreeGrafter"/>
</dbReference>
<dbReference type="Gene3D" id="2.130.10.10">
    <property type="entry name" value="YVTN repeat-like/Quinoprotein amine dehydrogenase"/>
    <property type="match status" value="1"/>
</dbReference>
<evidence type="ECO:0000313" key="4">
    <source>
        <dbReference type="EMBL" id="CAF1094964.1"/>
    </source>
</evidence>
<evidence type="ECO:0008006" key="7">
    <source>
        <dbReference type="Google" id="ProtNLM"/>
    </source>
</evidence>
<keyword evidence="5" id="KW-1185">Reference proteome</keyword>
<dbReference type="EMBL" id="CAJNOJ010000095">
    <property type="protein sequence ID" value="CAF1094964.1"/>
    <property type="molecule type" value="Genomic_DNA"/>
</dbReference>
<gene>
    <name evidence="4" type="ORF">EDS130_LOCUS19685</name>
    <name evidence="3" type="ORF">XAT740_LOCUS10831</name>
</gene>
<dbReference type="EMBL" id="CAJNOR010000584">
    <property type="protein sequence ID" value="CAF0954179.1"/>
    <property type="molecule type" value="Genomic_DNA"/>
</dbReference>
<dbReference type="InterPro" id="IPR015943">
    <property type="entry name" value="WD40/YVTN_repeat-like_dom_sf"/>
</dbReference>
<protein>
    <recommendedName>
        <fullName evidence="7">WD repeat-containing protein 76</fullName>
    </recommendedName>
</protein>
<dbReference type="GO" id="GO:0005634">
    <property type="term" value="C:nucleus"/>
    <property type="evidence" value="ECO:0007669"/>
    <property type="project" value="TreeGrafter"/>
</dbReference>
<evidence type="ECO:0000313" key="6">
    <source>
        <dbReference type="Proteomes" id="UP000663852"/>
    </source>
</evidence>
<dbReference type="InterPro" id="IPR050853">
    <property type="entry name" value="WD_repeat_DNA-damage-binding"/>
</dbReference>
<dbReference type="AlphaFoldDB" id="A0A814NRI5"/>
<dbReference type="PANTHER" id="PTHR14773:SF0">
    <property type="entry name" value="WD REPEAT-CONTAINING PROTEIN 76"/>
    <property type="match status" value="1"/>
</dbReference>
<reference evidence="4" key="1">
    <citation type="submission" date="2021-02" db="EMBL/GenBank/DDBJ databases">
        <authorList>
            <person name="Nowell W R."/>
        </authorList>
    </citation>
    <scope>NUCLEOTIDE SEQUENCE</scope>
</reference>
<keyword evidence="2" id="KW-0677">Repeat</keyword>
<dbReference type="Proteomes" id="UP000663828">
    <property type="component" value="Unassembled WGS sequence"/>
</dbReference>
<name>A0A814NRI5_ADIRI</name>
<dbReference type="OrthoDB" id="9890280at2759"/>
<evidence type="ECO:0000313" key="5">
    <source>
        <dbReference type="Proteomes" id="UP000663828"/>
    </source>
</evidence>
<sequence length="513" mass="58258">MMPVALRSRSLRDQNESEDTLLLPVTKRRVQTKVEIPEEDEMKEEPMRNIEEIRRKNLEDNKAFLEGLLMTKIRDDFKSLTHSLQPEGKKRDYKYITVSENAPVRRSRRLAHMNVDGNKLPSPDVSDSEINANEDENTDMMVKRQKVTKRIVSQLTPEEQEALNAKIKSFFEDKQPIIESTKSTFNFSDLDVADENVFKLTPDRLISMDMHSRSDVLAVIGCDRKGTVGLAVKPTSDLHGPWSKINYDFHKAYATCCRFDQSNPNCINSTSYDSTFLTCDIMKNQFIEMFKDTNNHGLTAFDYHSPQICLVSEDNGDILVVDLRAVPASVERFDVTKKRIRSLHINPKKKDEFCISGTDNCVKVWDLRNMSTMKYCLQTNSSCYGAYYNQCGSHVFVATRDDSVMSFSLDAMQSADDPLNIAPTKKIHHRNYVNRFVTPFTAQPYSLIESHFFIGSNTHPRQITVLDENCETVASLSSENLNSLPTINIGHPTLPIIVGGNSSGRVHVFTGQA</sequence>
<accession>A0A814NRI5</accession>
<evidence type="ECO:0000256" key="1">
    <source>
        <dbReference type="ARBA" id="ARBA00022574"/>
    </source>
</evidence>
<evidence type="ECO:0000313" key="3">
    <source>
        <dbReference type="EMBL" id="CAF0954179.1"/>
    </source>
</evidence>
<dbReference type="Proteomes" id="UP000663852">
    <property type="component" value="Unassembled WGS sequence"/>
</dbReference>
<evidence type="ECO:0000256" key="2">
    <source>
        <dbReference type="ARBA" id="ARBA00022737"/>
    </source>
</evidence>
<dbReference type="InterPro" id="IPR036322">
    <property type="entry name" value="WD40_repeat_dom_sf"/>
</dbReference>
<dbReference type="SUPFAM" id="SSF50978">
    <property type="entry name" value="WD40 repeat-like"/>
    <property type="match status" value="1"/>
</dbReference>